<dbReference type="OrthoDB" id="5405606at2"/>
<dbReference type="AlphaFoldDB" id="A0A317C1Z6"/>
<dbReference type="InterPro" id="IPR025060">
    <property type="entry name" value="DUF3999"/>
</dbReference>
<proteinExistence type="predicted"/>
<keyword evidence="1" id="KW-1133">Transmembrane helix</keyword>
<reference evidence="2 3" key="1">
    <citation type="submission" date="2018-05" db="EMBL/GenBank/DDBJ databases">
        <title>Leucothrix arctica sp. nov., isolated from Arctic seawater.</title>
        <authorList>
            <person name="Choi A."/>
            <person name="Baek K."/>
        </authorList>
    </citation>
    <scope>NUCLEOTIDE SEQUENCE [LARGE SCALE GENOMIC DNA]</scope>
    <source>
        <strain evidence="2 3">JCM 18388</strain>
    </source>
</reference>
<protein>
    <recommendedName>
        <fullName evidence="4">DUF3999 domain-containing protein</fullName>
    </recommendedName>
</protein>
<keyword evidence="3" id="KW-1185">Reference proteome</keyword>
<feature type="transmembrane region" description="Helical" evidence="1">
    <location>
        <begin position="457"/>
        <end position="478"/>
    </location>
</feature>
<dbReference type="EMBL" id="QGKM01000094">
    <property type="protein sequence ID" value="PWQ92387.1"/>
    <property type="molecule type" value="Genomic_DNA"/>
</dbReference>
<accession>A0A317C1Z6</accession>
<gene>
    <name evidence="2" type="ORF">DKW60_21465</name>
</gene>
<dbReference type="Proteomes" id="UP000245539">
    <property type="component" value="Unassembled WGS sequence"/>
</dbReference>
<dbReference type="Pfam" id="PF13163">
    <property type="entry name" value="DUF3999"/>
    <property type="match status" value="1"/>
</dbReference>
<evidence type="ECO:0000256" key="1">
    <source>
        <dbReference type="SAM" id="Phobius"/>
    </source>
</evidence>
<name>A0A317C1Z6_9GAMM</name>
<organism evidence="2 3">
    <name type="scientific">Leucothrix pacifica</name>
    <dbReference type="NCBI Taxonomy" id="1247513"/>
    <lineage>
        <taxon>Bacteria</taxon>
        <taxon>Pseudomonadati</taxon>
        <taxon>Pseudomonadota</taxon>
        <taxon>Gammaproteobacteria</taxon>
        <taxon>Thiotrichales</taxon>
        <taxon>Thiotrichaceae</taxon>
        <taxon>Leucothrix</taxon>
    </lineage>
</organism>
<evidence type="ECO:0000313" key="3">
    <source>
        <dbReference type="Proteomes" id="UP000245539"/>
    </source>
</evidence>
<evidence type="ECO:0000313" key="2">
    <source>
        <dbReference type="EMBL" id="PWQ92387.1"/>
    </source>
</evidence>
<evidence type="ECO:0008006" key="4">
    <source>
        <dbReference type="Google" id="ProtNLM"/>
    </source>
</evidence>
<comment type="caution">
    <text evidence="2">The sequence shown here is derived from an EMBL/GenBank/DDBJ whole genome shotgun (WGS) entry which is preliminary data.</text>
</comment>
<keyword evidence="1" id="KW-0472">Membrane</keyword>
<keyword evidence="1" id="KW-0812">Transmembrane</keyword>
<sequence>MKTQLSQKILLMTTRKRRLKQKQTAQKRKHRMFKSTLTLVACLWIGSASVASADSASKQTGSADDYHFKATLTDGNSSLRSVPLTWPVMSNLLQKDLQDLQVYNADQQAVPFTIRAMSANKQTQKQTRTLNFFPTGDIEKLGTILRQEADGQRYKTVKLIQAGQQYLIIDNPTIDGDKAPLPLQKLTLDWGELGHWMPKSLKVETSDDLTQWQSVAIEQLPYRLSENGVILKNHELRFKQSVKKRFIRLSGAEDFAPLLKALKQVSGDYQRVSVSRSLNWNNVDLKATENSRQFLYETPASLSIKQWRLEGLTTDSVYKGRLYTRSTERMGSKPDNWSFSQSFLQYSIQMNDDLVASQANTAPNRVSPQEWRIDLEQEIAADTIPKLALAWEPLELVFVAQGKAPFEIRYGSRNAQAKTRMQLDQLLKATTPEVVEIASVAQLSAVAEKDTGSSYKYLLWGLLAAAFLMLLYMARGLLKEMNSAD</sequence>